<dbReference type="GO" id="GO:0009263">
    <property type="term" value="P:deoxyribonucleotide biosynthetic process"/>
    <property type="evidence" value="ECO:0007669"/>
    <property type="project" value="InterPro"/>
</dbReference>
<accession>A0A9N9WRS3</accession>
<proteinExistence type="predicted"/>
<name>A0A9N9WRS3_9DIPT</name>
<protein>
    <submittedName>
        <fullName evidence="1">Uncharacterized protein</fullName>
    </submittedName>
</protein>
<dbReference type="EMBL" id="OU895878">
    <property type="protein sequence ID" value="CAG9801635.1"/>
    <property type="molecule type" value="Genomic_DNA"/>
</dbReference>
<reference evidence="1" key="2">
    <citation type="submission" date="2022-10" db="EMBL/GenBank/DDBJ databases">
        <authorList>
            <consortium name="ENA_rothamsted_submissions"/>
            <consortium name="culmorum"/>
            <person name="King R."/>
        </authorList>
    </citation>
    <scope>NUCLEOTIDE SEQUENCE</scope>
</reference>
<dbReference type="GO" id="GO:0005829">
    <property type="term" value="C:cytosol"/>
    <property type="evidence" value="ECO:0007669"/>
    <property type="project" value="TreeGrafter"/>
</dbReference>
<dbReference type="InterPro" id="IPR000358">
    <property type="entry name" value="RNR_small_fam"/>
</dbReference>
<dbReference type="PANTHER" id="PTHR23409">
    <property type="entry name" value="RIBONUCLEOSIDE-DIPHOSPHATE REDUCTASE SMALL CHAIN"/>
    <property type="match status" value="1"/>
</dbReference>
<keyword evidence="2" id="KW-1185">Reference proteome</keyword>
<evidence type="ECO:0000313" key="1">
    <source>
        <dbReference type="EMBL" id="CAG9801635.1"/>
    </source>
</evidence>
<evidence type="ECO:0000313" key="2">
    <source>
        <dbReference type="Proteomes" id="UP001153620"/>
    </source>
</evidence>
<gene>
    <name evidence="1" type="ORF">CHIRRI_LOCUS4557</name>
</gene>
<organism evidence="1 2">
    <name type="scientific">Chironomus riparius</name>
    <dbReference type="NCBI Taxonomy" id="315576"/>
    <lineage>
        <taxon>Eukaryota</taxon>
        <taxon>Metazoa</taxon>
        <taxon>Ecdysozoa</taxon>
        <taxon>Arthropoda</taxon>
        <taxon>Hexapoda</taxon>
        <taxon>Insecta</taxon>
        <taxon>Pterygota</taxon>
        <taxon>Neoptera</taxon>
        <taxon>Endopterygota</taxon>
        <taxon>Diptera</taxon>
        <taxon>Nematocera</taxon>
        <taxon>Chironomoidea</taxon>
        <taxon>Chironomidae</taxon>
        <taxon>Chironominae</taxon>
        <taxon>Chironomus</taxon>
    </lineage>
</organism>
<dbReference type="PANTHER" id="PTHR23409:SF21">
    <property type="entry name" value="CAPSID PROTEIN"/>
    <property type="match status" value="1"/>
</dbReference>
<reference evidence="1" key="1">
    <citation type="submission" date="2022-01" db="EMBL/GenBank/DDBJ databases">
        <authorList>
            <person name="King R."/>
        </authorList>
    </citation>
    <scope>NUCLEOTIDE SEQUENCE</scope>
</reference>
<dbReference type="OrthoDB" id="7786610at2759"/>
<dbReference type="AlphaFoldDB" id="A0A9N9WRS3"/>
<dbReference type="GO" id="GO:0004748">
    <property type="term" value="F:ribonucleoside-diphosphate reductase activity, thioredoxin disulfide as acceptor"/>
    <property type="evidence" value="ECO:0007669"/>
    <property type="project" value="TreeGrafter"/>
</dbReference>
<dbReference type="Proteomes" id="UP001153620">
    <property type="component" value="Chromosome 2"/>
</dbReference>
<sequence>MAFLNIASKPSISSGADLFTVPPTNMTVTEGFFLEIRPTTPLDLISSESAIEFNVPPCQKSYTDMGHTRLRVKAKIVCENGTPLPEGCNAALINNSLHSLFQQINVELNQKVITCQNSLYPFKAYFENLLNYSNEKNGILQTAHFFKDTSHKMLADEENEGYKVRRKIAQQGEFSMEGPLHLDLFNSNKYMLNNVQIGLKFYRSKNEFCVITKTTDASKYKIIITECVLLVRRVQLAAAIMAAHAKTMMTFTAKYPIVRTEMRNILIGKGVQSATLEGFQHNQLPSRIILGFLDSTAFNGSWHSNPFNFEHHDICYLNILSEGNIRNLPLKPSFSTDCYTDAYNSLVYDSNNTFENSSLNISYSDYKGGFMVTIFDLTHDISSNSPFWSLPASGSLRIDLQFSKVLAKHIVAVVYLEYNNLIEINQHREVFLDYAT</sequence>